<evidence type="ECO:0000256" key="2">
    <source>
        <dbReference type="ARBA" id="ARBA00022723"/>
    </source>
</evidence>
<dbReference type="SMART" id="SM00064">
    <property type="entry name" value="FYVE"/>
    <property type="match status" value="1"/>
</dbReference>
<dbReference type="RefSeq" id="XP_030376078.1">
    <property type="nucleotide sequence ID" value="XM_030520218.1"/>
</dbReference>
<dbReference type="GO" id="GO:0000281">
    <property type="term" value="P:mitotic cytokinesis"/>
    <property type="evidence" value="ECO:0007669"/>
    <property type="project" value="InterPro"/>
</dbReference>
<dbReference type="GO" id="GO:0032266">
    <property type="term" value="F:phosphatidylinositol-3-phosphate binding"/>
    <property type="evidence" value="ECO:0007669"/>
    <property type="project" value="InterPro"/>
</dbReference>
<evidence type="ECO:0000256" key="3">
    <source>
        <dbReference type="ARBA" id="ARBA00022771"/>
    </source>
</evidence>
<evidence type="ECO:0000256" key="6">
    <source>
        <dbReference type="SAM" id="MobiDB-lite"/>
    </source>
</evidence>
<dbReference type="GO" id="GO:0005765">
    <property type="term" value="C:lysosomal membrane"/>
    <property type="evidence" value="ECO:0007669"/>
    <property type="project" value="TreeGrafter"/>
</dbReference>
<evidence type="ECO:0000313" key="8">
    <source>
        <dbReference type="Proteomes" id="UP000504634"/>
    </source>
</evidence>
<gene>
    <name evidence="9" type="primary">LOC115625233</name>
</gene>
<feature type="compositionally biased region" description="Acidic residues" evidence="6">
    <location>
        <begin position="386"/>
        <end position="402"/>
    </location>
</feature>
<dbReference type="Pfam" id="PF25569">
    <property type="entry name" value="TPR_ZFYVE26"/>
    <property type="match status" value="1"/>
</dbReference>
<feature type="region of interest" description="Disordered" evidence="6">
    <location>
        <begin position="380"/>
        <end position="409"/>
    </location>
</feature>
<accession>A0A6J2TLS1</accession>
<keyword evidence="4" id="KW-0862">Zinc</keyword>
<keyword evidence="2" id="KW-0479">Metal-binding</keyword>
<reference evidence="9" key="1">
    <citation type="submission" date="2025-08" db="UniProtKB">
        <authorList>
            <consortium name="RefSeq"/>
        </authorList>
    </citation>
    <scope>IDENTIFICATION</scope>
    <source>
        <strain evidence="9">11010-0011.00</strain>
        <tissue evidence="9">Whole body</tissue>
    </source>
</reference>
<organism evidence="8 9">
    <name type="scientific">Drosophila lebanonensis</name>
    <name type="common">Fruit fly</name>
    <name type="synonym">Scaptodrosophila lebanonensis</name>
    <dbReference type="NCBI Taxonomy" id="7225"/>
    <lineage>
        <taxon>Eukaryota</taxon>
        <taxon>Metazoa</taxon>
        <taxon>Ecdysozoa</taxon>
        <taxon>Arthropoda</taxon>
        <taxon>Hexapoda</taxon>
        <taxon>Insecta</taxon>
        <taxon>Pterygota</taxon>
        <taxon>Neoptera</taxon>
        <taxon>Endopterygota</taxon>
        <taxon>Diptera</taxon>
        <taxon>Brachycera</taxon>
        <taxon>Muscomorpha</taxon>
        <taxon>Ephydroidea</taxon>
        <taxon>Drosophilidae</taxon>
        <taxon>Scaptodrosophila</taxon>
    </lineage>
</organism>
<name>A0A6J2TLS1_DROLE</name>
<dbReference type="InterPro" id="IPR000306">
    <property type="entry name" value="Znf_FYVE"/>
</dbReference>
<feature type="region of interest" description="Disordered" evidence="6">
    <location>
        <begin position="512"/>
        <end position="548"/>
    </location>
</feature>
<dbReference type="GO" id="GO:0032465">
    <property type="term" value="P:regulation of cytokinesis"/>
    <property type="evidence" value="ECO:0007669"/>
    <property type="project" value="TreeGrafter"/>
</dbReference>
<proteinExistence type="predicted"/>
<dbReference type="OrthoDB" id="1936617at2759"/>
<feature type="compositionally biased region" description="Basic residues" evidence="6">
    <location>
        <begin position="532"/>
        <end position="541"/>
    </location>
</feature>
<dbReference type="Proteomes" id="UP000504634">
    <property type="component" value="Unplaced"/>
</dbReference>
<evidence type="ECO:0000259" key="7">
    <source>
        <dbReference type="PROSITE" id="PS50178"/>
    </source>
</evidence>
<dbReference type="PANTHER" id="PTHR46591">
    <property type="entry name" value="ZINC FINGER FYVE DOMAIN-CONTAINING PROTEIN 26"/>
    <property type="match status" value="1"/>
</dbReference>
<dbReference type="PANTHER" id="PTHR46591:SF1">
    <property type="entry name" value="ZINC FINGER FYVE DOMAIN-CONTAINING PROTEIN 26"/>
    <property type="match status" value="1"/>
</dbReference>
<protein>
    <submittedName>
        <fullName evidence="9">Zinc finger FYVE domain-containing protein 26 homolog</fullName>
    </submittedName>
</protein>
<keyword evidence="1" id="KW-0597">Phosphoprotein</keyword>
<dbReference type="GeneID" id="115625233"/>
<dbReference type="GO" id="GO:0000724">
    <property type="term" value="P:double-strand break repair via homologous recombination"/>
    <property type="evidence" value="ECO:0007669"/>
    <property type="project" value="InterPro"/>
</dbReference>
<dbReference type="Pfam" id="PF01363">
    <property type="entry name" value="FYVE"/>
    <property type="match status" value="1"/>
</dbReference>
<dbReference type="InterPro" id="IPR028730">
    <property type="entry name" value="ZFYVE26"/>
</dbReference>
<feature type="domain" description="FYVE-type" evidence="7">
    <location>
        <begin position="1470"/>
        <end position="1531"/>
    </location>
</feature>
<sequence>MALDTCPELRQLMPLDQQELIESFLKSPNGRNERLQALLLQSPYPILQILNLFYNRAKFNIGRVISAALHEMLDNDALYESPQFINMLANFPQQIMEALTLQQKLLDRLQRDCGAREELLLALLARQDEQLLNQLLRKSRQALWMQCNDGLPNHQLVLQLALTEREHFVPRLCKQLKDFHCIQDYGLRNNLLILKLADEFALGGQTVDQLGYIEKALAAFNLSAVPPELQEIHHFFYADFQRLSLLLAFLRQHEQVNKTLRVEALLRAPGVLTLIHDQGIICETKQLMQLIEDTYKWQQKTPALKCVRTQELETLSYYTALCHTYDVIMEEQESTRETLLQLSTQLRQLRSLGVLCAIMEDILHLVFLRWEQLEARHMKNSNAGNGDDDDDDDDEQYVDDEATPPAATAANHSKHRYGFICRAPSIHALFTYLKSFVTKKRHTEEYKCATEETQFRFQRISGAINEALWKYSVLQKIEKSLTKSMNQGVEGAGSYLGPEQLLQLIQLHNKTREKASSDDESGERLNFASSLTRRKSKKQRRASTFSGATASTELAGGSGLTLEQHRARANKMRTDLSDGLGKYRKLTPPFTERSIIPKMLCTPEQLAIIALALKNFSDVKYIIETFHLEHSHLKRDLQFMEQQQLIKEKLSNIYANYMALEDQRVGSNTTTVEQIKSVAAKGFELSKIISVVENFAQEQRLHQSVEVKQLLQRHAGNSQYAFLRQYEERNLNALIIADLIVNLRFNREITSNLLLVIRRQQQIHQSSEQPEDVSTEPQPLRGQKTQLPMEIGAMTLLENLCECMRVLERDGRQAALSDLLSRHCYTLKPQQLALELQREAAFNAVYYKKDADYAHCQDLRAHILHFQQLKSRHNYYARFCNYVHQLARLLQLRDANLEYHTTQLLKHDPYIVIGELIYDCDMTPLEIESNVAALNLSLVHVIALNICPQLMPGVAAGQMVAQRSVSPQKKESIHNYLSQHNQLLAHLLETVQLGHISVVPPESGLNFAYLHELIELNEIDTLAKVYNGNRVVSALHSYKLDSTALEHLVESPLLQLQIQLLGISGTTESFKVREERIDGLIGKLIEMDGRNITLVTHMSDIVLRARLLQEHFTKIPTTNLAKELIERTLQHRQASQSIPNSLRKQLEHTLSDITIYARVSTVLEFETWPQAYDFGRKTPNVIFEQLLQRQLFELCHQWCQVVQLTTAYAAQQRTFLLTLLDSLLEVLDDVDEHLLRIIELFPATALVNFLDTHKDKLRSLELMEWVINFLVANARNARVYRNYRVSLMVCRQLGATERQHFWHLLRYPLLIIEQLLLNAKFELLAKVMPAARTALQKIPAGELCPYCFDKRGHNYDVQATDDKSGGVGRTGTPIGKAGVSQKVRFQLGHTKSETFILLNFNLYQQDHIVGNDCFDLLLRIYASKALDYHIADVHSEQSSISTDLQNSLDSLCGAFQIPKQAPSREHWVRDEEASHCMCCKRAAFTMLMRRHHCRRCGRVVCYACSTQRMKITELYGELEVRVCNECMERCASELQPPVSNEEVPALGTSFPLRRSAVNAYKWRLSGIITHDKLLREEFCYEHAPSVALSLSILNHHQSQLQCVEFLLFHCRKLEKLIVPNPEVDYDLVAKMMNVLALAAKVRGAPGDLDNIREHSEIVMAVVQQGCESLIPPGPLSDQNLRKLADALVEAEHWSLALEVHLKFGFATTGVMAAHGMACLRAGCYDAAREKFAHCMTRVSNEQLNSDICKHIFSNNVGNDLKSTDAEPPPIKRPQRGPALLQEVLKLIASIPLPHIQQQPETLKRASLVRNSNTSLASLFSRRKEPHVPRTPLHEPALNVMNALASLKQIAKGNYGEHNGICDEANRRQSRRFEESLHYVLTYGSHADILQLLMQQNELRAALKYLQHEKLETDHFIQQIFQPSLAIGQLPVLIEEMQQLDDVKLSSWRLPLLQTCRHLEQQQQLNSLYQLQLLLKDPIRASMTCVKFYALNCDSFQKLHANAEHLRSAHMHLQSELDASQWDVLQREQQPARRTSTVSVGSTTGACFAMQMDARALNSHINTIRLQMEVAKFLAKCEKESPPSNDALITQQILKQIRLDSHRASLPTLFEGPADKIQLCILVLLCGKNIDVGFGLAYSIIQDYKLAPMKVFGATAKYLARNKRLAEVDRLLNCIASNNGGSSSSDTDELLSIAINAAVQCHEPETKQLLDSLAKRISNVELRISSHIFIGQLKSAYLLANKYDRLADIRKILRQAELTNQIHIKKLCEKKLNIHSKPMAPTPL</sequence>
<evidence type="ECO:0000256" key="4">
    <source>
        <dbReference type="ARBA" id="ARBA00022833"/>
    </source>
</evidence>
<dbReference type="InterPro" id="IPR011011">
    <property type="entry name" value="Znf_FYVE_PHD"/>
</dbReference>
<dbReference type="InterPro" id="IPR057946">
    <property type="entry name" value="TPR_ZFYVE26"/>
</dbReference>
<dbReference type="SUPFAM" id="SSF57903">
    <property type="entry name" value="FYVE/PHD zinc finger"/>
    <property type="match status" value="1"/>
</dbReference>
<dbReference type="InterPro" id="IPR013083">
    <property type="entry name" value="Znf_RING/FYVE/PHD"/>
</dbReference>
<dbReference type="GO" id="GO:0008270">
    <property type="term" value="F:zinc ion binding"/>
    <property type="evidence" value="ECO:0007669"/>
    <property type="project" value="UniProtKB-KW"/>
</dbReference>
<dbReference type="GO" id="GO:0005813">
    <property type="term" value="C:centrosome"/>
    <property type="evidence" value="ECO:0007669"/>
    <property type="project" value="TreeGrafter"/>
</dbReference>
<evidence type="ECO:0000256" key="1">
    <source>
        <dbReference type="ARBA" id="ARBA00022553"/>
    </source>
</evidence>
<dbReference type="InterPro" id="IPR017455">
    <property type="entry name" value="Znf_FYVE-rel"/>
</dbReference>
<dbReference type="GO" id="GO:0030496">
    <property type="term" value="C:midbody"/>
    <property type="evidence" value="ECO:0007669"/>
    <property type="project" value="TreeGrafter"/>
</dbReference>
<dbReference type="Gene3D" id="3.30.40.10">
    <property type="entry name" value="Zinc/RING finger domain, C3HC4 (zinc finger)"/>
    <property type="match status" value="1"/>
</dbReference>
<evidence type="ECO:0000313" key="9">
    <source>
        <dbReference type="RefSeq" id="XP_030376078.1"/>
    </source>
</evidence>
<dbReference type="CTD" id="41370"/>
<dbReference type="PROSITE" id="PS50178">
    <property type="entry name" value="ZF_FYVE"/>
    <property type="match status" value="1"/>
</dbReference>
<evidence type="ECO:0000256" key="5">
    <source>
        <dbReference type="PROSITE-ProRule" id="PRU00091"/>
    </source>
</evidence>
<keyword evidence="3 5" id="KW-0863">Zinc-finger</keyword>
<keyword evidence="8" id="KW-1185">Reference proteome</keyword>